<organism evidence="2 3">
    <name type="scientific">Halopseudomonas phragmitis</name>
    <dbReference type="NCBI Taxonomy" id="1931241"/>
    <lineage>
        <taxon>Bacteria</taxon>
        <taxon>Pseudomonadati</taxon>
        <taxon>Pseudomonadota</taxon>
        <taxon>Gammaproteobacteria</taxon>
        <taxon>Pseudomonadales</taxon>
        <taxon>Pseudomonadaceae</taxon>
        <taxon>Halopseudomonas</taxon>
    </lineage>
</organism>
<feature type="domain" description="B3/B4 tRNA-binding" evidence="1">
    <location>
        <begin position="59"/>
        <end position="210"/>
    </location>
</feature>
<dbReference type="PANTHER" id="PTHR39209:SF2">
    <property type="entry name" value="CYTOPLASMIC PROTEIN"/>
    <property type="match status" value="1"/>
</dbReference>
<sequence>MLSPIFQLYTPSSLGLKASAFTVHGLRNHSWTPILLARLHELRQSVDVQASMRWVDSFNRLRQRQGRSAKRFPASPCALLDQLLRLGELRRISPVVDLYNHWSLSTGLSIGAHDLRHIALPVRLDISRGHEHFHPLGAEQNMTLAEGEYAYFDANQQVICRMDYRQCAVSALQAESQEALFIVQGHPDTSTAELQQCVHGLKADLTRLCSNLNPTQTACSQD</sequence>
<dbReference type="Pfam" id="PF03483">
    <property type="entry name" value="B3_4"/>
    <property type="match status" value="1"/>
</dbReference>
<dbReference type="GO" id="GO:0004826">
    <property type="term" value="F:phenylalanine-tRNA ligase activity"/>
    <property type="evidence" value="ECO:0007669"/>
    <property type="project" value="InterPro"/>
</dbReference>
<dbReference type="InterPro" id="IPR020825">
    <property type="entry name" value="Phe-tRNA_synthase-like_B3/B4"/>
</dbReference>
<dbReference type="PANTHER" id="PTHR39209">
    <property type="match status" value="1"/>
</dbReference>
<evidence type="ECO:0000313" key="3">
    <source>
        <dbReference type="Proteomes" id="UP000243488"/>
    </source>
</evidence>
<dbReference type="STRING" id="1931241.BVH74_01825"/>
<dbReference type="EMBL" id="CP020100">
    <property type="protein sequence ID" value="AQZ93575.1"/>
    <property type="molecule type" value="Genomic_DNA"/>
</dbReference>
<dbReference type="RefSeq" id="WP_080048433.1">
    <property type="nucleotide sequence ID" value="NZ_CP020100.1"/>
</dbReference>
<name>A0A1V0B0Z1_9GAMM</name>
<reference evidence="2 3" key="1">
    <citation type="submission" date="2017-03" db="EMBL/GenBank/DDBJ databases">
        <title>Complete genome sequence of the novel DNRA strain Pseudomonas sp. S-6-2 isolated from Chinese polluted river sediment. Journal of Biotechnology.</title>
        <authorList>
            <person name="Li J."/>
            <person name="Xiang F."/>
            <person name="Wang L."/>
            <person name="Xi L."/>
            <person name="Liu J."/>
        </authorList>
    </citation>
    <scope>NUCLEOTIDE SEQUENCE [LARGE SCALE GENOMIC DNA]</scope>
    <source>
        <strain evidence="2 3">S-6-2</strain>
    </source>
</reference>
<gene>
    <name evidence="2" type="ORF">BVH74_01825</name>
</gene>
<dbReference type="SMART" id="SM00873">
    <property type="entry name" value="B3_4"/>
    <property type="match status" value="1"/>
</dbReference>
<dbReference type="Gene3D" id="3.50.40.10">
    <property type="entry name" value="Phenylalanyl-trna Synthetase, Chain B, domain 3"/>
    <property type="match status" value="1"/>
</dbReference>
<dbReference type="AlphaFoldDB" id="A0A1V0B0Z1"/>
<dbReference type="KEGG" id="ppha:BVH74_01825"/>
<dbReference type="InterPro" id="IPR005146">
    <property type="entry name" value="B3/B4_tRNA-bd"/>
</dbReference>
<dbReference type="SUPFAM" id="SSF56037">
    <property type="entry name" value="PheT/TilS domain"/>
    <property type="match status" value="1"/>
</dbReference>
<evidence type="ECO:0000259" key="1">
    <source>
        <dbReference type="SMART" id="SM00873"/>
    </source>
</evidence>
<protein>
    <recommendedName>
        <fullName evidence="1">B3/B4 tRNA-binding domain-containing protein</fullName>
    </recommendedName>
</protein>
<keyword evidence="3" id="KW-1185">Reference proteome</keyword>
<accession>A0A1V0B0Z1</accession>
<proteinExistence type="predicted"/>
<dbReference type="GO" id="GO:0003723">
    <property type="term" value="F:RNA binding"/>
    <property type="evidence" value="ECO:0007669"/>
    <property type="project" value="InterPro"/>
</dbReference>
<evidence type="ECO:0000313" key="2">
    <source>
        <dbReference type="EMBL" id="AQZ93575.1"/>
    </source>
</evidence>
<dbReference type="Proteomes" id="UP000243488">
    <property type="component" value="Chromosome"/>
</dbReference>